<evidence type="ECO:0000313" key="3">
    <source>
        <dbReference type="EMBL" id="KAK7471911.1"/>
    </source>
</evidence>
<organism evidence="3 4">
    <name type="scientific">Marasmiellus scandens</name>
    <dbReference type="NCBI Taxonomy" id="2682957"/>
    <lineage>
        <taxon>Eukaryota</taxon>
        <taxon>Fungi</taxon>
        <taxon>Dikarya</taxon>
        <taxon>Basidiomycota</taxon>
        <taxon>Agaricomycotina</taxon>
        <taxon>Agaricomycetes</taxon>
        <taxon>Agaricomycetidae</taxon>
        <taxon>Agaricales</taxon>
        <taxon>Marasmiineae</taxon>
        <taxon>Omphalotaceae</taxon>
        <taxon>Marasmiellus</taxon>
    </lineage>
</organism>
<feature type="signal peptide" evidence="2">
    <location>
        <begin position="1"/>
        <end position="21"/>
    </location>
</feature>
<feature type="chain" id="PRO_5047128213" evidence="2">
    <location>
        <begin position="22"/>
        <end position="408"/>
    </location>
</feature>
<dbReference type="EMBL" id="JBANRG010000001">
    <property type="protein sequence ID" value="KAK7471911.1"/>
    <property type="molecule type" value="Genomic_DNA"/>
</dbReference>
<protein>
    <submittedName>
        <fullName evidence="3">Uncharacterized protein</fullName>
    </submittedName>
</protein>
<gene>
    <name evidence="3" type="ORF">VKT23_000012</name>
</gene>
<keyword evidence="2" id="KW-0732">Signal</keyword>
<comment type="caution">
    <text evidence="3">The sequence shown here is derived from an EMBL/GenBank/DDBJ whole genome shotgun (WGS) entry which is preliminary data.</text>
</comment>
<feature type="region of interest" description="Disordered" evidence="1">
    <location>
        <begin position="382"/>
        <end position="408"/>
    </location>
</feature>
<sequence length="408" mass="43075">MFQVIRTLVSLGLLFACSTTASPSGPVIDRRDAITCPYPYQNSSLVARQNSGGLSFTGSQWIWTNERDADTNKSPAGIRAFRKTFGPPEGKIPSTLKVAFAIDNDATLFVNGQEIAHEGDWFTAGTYCVPLKPCMNVIALNVTNFAPSPAGLLVTAEVTYTDGSTSKIISDGSWRASGASIPGGWEQLSFDDSSWELAVNEGAYPKAPWGNIPIAGSDAVSLENARWIWTDEATANTPANVPAGARALRRTVILPPGHTSASAEFLIAGDNQYSVYVNGRFVGSGNGFHAAKRFTIDNIQGPNVVIAVYGVNNLPSPAAVLFSMQITSTNPSYSCLPDCSSVTYVISDAQWKANRGVPNGFEQSNFDDSAWPAAVIEGTIDTSPWAPVSTPTEVSGPGAPLSGAPAGN</sequence>
<dbReference type="PROSITE" id="PS51257">
    <property type="entry name" value="PROKAR_LIPOPROTEIN"/>
    <property type="match status" value="1"/>
</dbReference>
<proteinExistence type="predicted"/>
<accession>A0ABR1K2X4</accession>
<dbReference type="SUPFAM" id="SSF49785">
    <property type="entry name" value="Galactose-binding domain-like"/>
    <property type="match status" value="2"/>
</dbReference>
<dbReference type="Gene3D" id="2.60.120.260">
    <property type="entry name" value="Galactose-binding domain-like"/>
    <property type="match status" value="2"/>
</dbReference>
<name>A0ABR1K2X4_9AGAR</name>
<reference evidence="3 4" key="1">
    <citation type="submission" date="2024-01" db="EMBL/GenBank/DDBJ databases">
        <title>A draft genome for the cacao thread blight pathogen Marasmiellus scandens.</title>
        <authorList>
            <person name="Baruah I.K."/>
            <person name="Leung J."/>
            <person name="Bukari Y."/>
            <person name="Amoako-Attah I."/>
            <person name="Meinhardt L.W."/>
            <person name="Bailey B.A."/>
            <person name="Cohen S.P."/>
        </authorList>
    </citation>
    <scope>NUCLEOTIDE SEQUENCE [LARGE SCALE GENOMIC DNA]</scope>
    <source>
        <strain evidence="3 4">GH-19</strain>
    </source>
</reference>
<evidence type="ECO:0000313" key="4">
    <source>
        <dbReference type="Proteomes" id="UP001498398"/>
    </source>
</evidence>
<evidence type="ECO:0000256" key="1">
    <source>
        <dbReference type="SAM" id="MobiDB-lite"/>
    </source>
</evidence>
<feature type="compositionally biased region" description="Low complexity" evidence="1">
    <location>
        <begin position="395"/>
        <end position="408"/>
    </location>
</feature>
<keyword evidence="4" id="KW-1185">Reference proteome</keyword>
<evidence type="ECO:0000256" key="2">
    <source>
        <dbReference type="SAM" id="SignalP"/>
    </source>
</evidence>
<dbReference type="Proteomes" id="UP001498398">
    <property type="component" value="Unassembled WGS sequence"/>
</dbReference>
<dbReference type="InterPro" id="IPR008979">
    <property type="entry name" value="Galactose-bd-like_sf"/>
</dbReference>